<evidence type="ECO:0000259" key="5">
    <source>
        <dbReference type="PROSITE" id="PS50977"/>
    </source>
</evidence>
<feature type="domain" description="HTH tetR-type" evidence="5">
    <location>
        <begin position="6"/>
        <end position="66"/>
    </location>
</feature>
<gene>
    <name evidence="6" type="ORF">SAMN05444168_2506</name>
</gene>
<dbReference type="Pfam" id="PF00440">
    <property type="entry name" value="TetR_N"/>
    <property type="match status" value="1"/>
</dbReference>
<dbReference type="EMBL" id="FSRM01000001">
    <property type="protein sequence ID" value="SIO08467.1"/>
    <property type="molecule type" value="Genomic_DNA"/>
</dbReference>
<reference evidence="6 7" key="1">
    <citation type="submission" date="2016-11" db="EMBL/GenBank/DDBJ databases">
        <authorList>
            <person name="Jaros S."/>
            <person name="Januszkiewicz K."/>
            <person name="Wedrychowicz H."/>
        </authorList>
    </citation>
    <scope>NUCLEOTIDE SEQUENCE [LARGE SCALE GENOMIC DNA]</scope>
    <source>
        <strain evidence="6 7">GAS86</strain>
    </source>
</reference>
<dbReference type="PANTHER" id="PTHR47506">
    <property type="entry name" value="TRANSCRIPTIONAL REGULATORY PROTEIN"/>
    <property type="match status" value="1"/>
</dbReference>
<feature type="DNA-binding region" description="H-T-H motif" evidence="4">
    <location>
        <begin position="29"/>
        <end position="48"/>
    </location>
</feature>
<dbReference type="PRINTS" id="PR00455">
    <property type="entry name" value="HTHTETR"/>
</dbReference>
<dbReference type="Gene3D" id="1.10.357.10">
    <property type="entry name" value="Tetracycline Repressor, domain 2"/>
    <property type="match status" value="1"/>
</dbReference>
<evidence type="ECO:0000256" key="4">
    <source>
        <dbReference type="PROSITE-ProRule" id="PRU00335"/>
    </source>
</evidence>
<name>A0A1N6GLW1_9BURK</name>
<evidence type="ECO:0000313" key="6">
    <source>
        <dbReference type="EMBL" id="SIO08467.1"/>
    </source>
</evidence>
<dbReference type="Pfam" id="PF16925">
    <property type="entry name" value="TetR_C_13"/>
    <property type="match status" value="1"/>
</dbReference>
<dbReference type="GO" id="GO:0003677">
    <property type="term" value="F:DNA binding"/>
    <property type="evidence" value="ECO:0007669"/>
    <property type="project" value="UniProtKB-UniRule"/>
</dbReference>
<dbReference type="PROSITE" id="PS50977">
    <property type="entry name" value="HTH_TETR_2"/>
    <property type="match status" value="1"/>
</dbReference>
<dbReference type="RefSeq" id="WP_074264525.1">
    <property type="nucleotide sequence ID" value="NZ_FSRM01000001.1"/>
</dbReference>
<proteinExistence type="predicted"/>
<dbReference type="Proteomes" id="UP000184693">
    <property type="component" value="Unassembled WGS sequence"/>
</dbReference>
<dbReference type="Gene3D" id="1.10.10.60">
    <property type="entry name" value="Homeodomain-like"/>
    <property type="match status" value="1"/>
</dbReference>
<dbReference type="SUPFAM" id="SSF46689">
    <property type="entry name" value="Homeodomain-like"/>
    <property type="match status" value="1"/>
</dbReference>
<dbReference type="SUPFAM" id="SSF48498">
    <property type="entry name" value="Tetracyclin repressor-like, C-terminal domain"/>
    <property type="match status" value="1"/>
</dbReference>
<sequence>MSGKPQYDEAAVIDAALEVFWRHGYAAASINDLSEATGLSRSSLYQRFQDKDGLFQVVLATYTDRVLRRMNSTEGSTGRARLEALLRGLLPGVRQRPPGCLLARSCAELVDLSEAGQQAAVVGMNAQREMLANLLREAIANGELQADADVDALAWHFLGVSQAVLNLPQAGANADTLDRMIDLAMLAWPSARVARKRAAAQGKNKPRTAPRRPS</sequence>
<dbReference type="InterPro" id="IPR011075">
    <property type="entry name" value="TetR_C"/>
</dbReference>
<dbReference type="InterPro" id="IPR009057">
    <property type="entry name" value="Homeodomain-like_sf"/>
</dbReference>
<dbReference type="AlphaFoldDB" id="A0A1N6GLW1"/>
<accession>A0A1N6GLW1</accession>
<dbReference type="OrthoDB" id="270177at2"/>
<evidence type="ECO:0000313" key="7">
    <source>
        <dbReference type="Proteomes" id="UP000184693"/>
    </source>
</evidence>
<keyword evidence="1" id="KW-0805">Transcription regulation</keyword>
<dbReference type="InterPro" id="IPR036271">
    <property type="entry name" value="Tet_transcr_reg_TetR-rel_C_sf"/>
</dbReference>
<evidence type="ECO:0000256" key="3">
    <source>
        <dbReference type="ARBA" id="ARBA00023163"/>
    </source>
</evidence>
<keyword evidence="3" id="KW-0804">Transcription</keyword>
<dbReference type="InterPro" id="IPR001647">
    <property type="entry name" value="HTH_TetR"/>
</dbReference>
<keyword evidence="2 4" id="KW-0238">DNA-binding</keyword>
<evidence type="ECO:0000256" key="1">
    <source>
        <dbReference type="ARBA" id="ARBA00023015"/>
    </source>
</evidence>
<dbReference type="PANTHER" id="PTHR47506:SF1">
    <property type="entry name" value="HTH-TYPE TRANSCRIPTIONAL REGULATOR YJDC"/>
    <property type="match status" value="1"/>
</dbReference>
<protein>
    <submittedName>
        <fullName evidence="6">Transcriptional regulator, TetR family</fullName>
    </submittedName>
</protein>
<evidence type="ECO:0000256" key="2">
    <source>
        <dbReference type="ARBA" id="ARBA00023125"/>
    </source>
</evidence>
<organism evidence="6 7">
    <name type="scientific">Paraburkholderia phenazinium</name>
    <dbReference type="NCBI Taxonomy" id="60549"/>
    <lineage>
        <taxon>Bacteria</taxon>
        <taxon>Pseudomonadati</taxon>
        <taxon>Pseudomonadota</taxon>
        <taxon>Betaproteobacteria</taxon>
        <taxon>Burkholderiales</taxon>
        <taxon>Burkholderiaceae</taxon>
        <taxon>Paraburkholderia</taxon>
    </lineage>
</organism>